<protein>
    <submittedName>
        <fullName evidence="1">Uncharacterized protein</fullName>
    </submittedName>
</protein>
<dbReference type="RefSeq" id="WP_164037810.1">
    <property type="nucleotide sequence ID" value="NZ_JAAGNZ010000001.1"/>
</dbReference>
<gene>
    <name evidence="1" type="ORF">GK091_11820</name>
</gene>
<proteinExistence type="predicted"/>
<keyword evidence="2" id="KW-1185">Reference proteome</keyword>
<dbReference type="AlphaFoldDB" id="A0A6M0IIA9"/>
<comment type="caution">
    <text evidence="1">The sequence shown here is derived from an EMBL/GenBank/DDBJ whole genome shotgun (WGS) entry which is preliminary data.</text>
</comment>
<organism evidence="1 2">
    <name type="scientific">Spirosoma agri</name>
    <dbReference type="NCBI Taxonomy" id="1987381"/>
    <lineage>
        <taxon>Bacteria</taxon>
        <taxon>Pseudomonadati</taxon>
        <taxon>Bacteroidota</taxon>
        <taxon>Cytophagia</taxon>
        <taxon>Cytophagales</taxon>
        <taxon>Cytophagaceae</taxon>
        <taxon>Spirosoma</taxon>
    </lineage>
</organism>
<accession>A0A6M0IIA9</accession>
<name>A0A6M0IIA9_9BACT</name>
<reference evidence="1 2" key="1">
    <citation type="submission" date="2020-02" db="EMBL/GenBank/DDBJ databases">
        <title>Draft genome sequence of two Spirosoma agri KCTC 52727 and Spirosoma terrae KCTC 52035.</title>
        <authorList>
            <person name="Rojas J."/>
            <person name="Ambika Manirajan B."/>
            <person name="Ratering S."/>
            <person name="Suarez C."/>
            <person name="Schnell S."/>
        </authorList>
    </citation>
    <scope>NUCLEOTIDE SEQUENCE [LARGE SCALE GENOMIC DNA]</scope>
    <source>
        <strain evidence="1 2">KCTC 52727</strain>
    </source>
</reference>
<sequence length="381" mass="41806">MERVYLWILCGLLSLPALAQLTPKSLLIYYAYPSGINGTFSVAGAAAEFGQYAYVVLGDGLEFTSHPDHANTQAIMAQSSTANTKFFGYIDLGVSTQNLSIGDIQNRIALWKSTGADGVFLDDFGYDYLVSRQRQNDVVAYAHTQGLPVIANGWNPDHVFGNQSDPSYNPSAVATVLNNSDFYLSESYLITEGNFQNPADWQTKAEKLRMYQTMIGFRVLSITTNSSANAYDQAKFWYAWYGAFLYGHEATGWGEYNFASNTGQIPFRSRPAIATPGTTFLTPVSAVGNEWSRFTDSGKISINTNTHVFGFTPSATCQSTGSNLWTDTATWTCGRVPFPCDSVVIQNAHVVTINTLVDAAKTRLNGKLVYTTGGKLKLWLK</sequence>
<evidence type="ECO:0000313" key="2">
    <source>
        <dbReference type="Proteomes" id="UP000477386"/>
    </source>
</evidence>
<dbReference type="EMBL" id="JAAGNZ010000001">
    <property type="protein sequence ID" value="NEU67572.1"/>
    <property type="molecule type" value="Genomic_DNA"/>
</dbReference>
<dbReference type="Proteomes" id="UP000477386">
    <property type="component" value="Unassembled WGS sequence"/>
</dbReference>
<evidence type="ECO:0000313" key="1">
    <source>
        <dbReference type="EMBL" id="NEU67572.1"/>
    </source>
</evidence>